<comment type="caution">
    <text evidence="10">The sequence shown here is derived from an EMBL/GenBank/DDBJ whole genome shotgun (WGS) entry which is preliminary data.</text>
</comment>
<gene>
    <name evidence="10" type="primary">LCB2b</name>
    <name evidence="10" type="ORF">SNAT2548_LOCUS26242</name>
</gene>
<dbReference type="GO" id="GO:0030170">
    <property type="term" value="F:pyridoxal phosphate binding"/>
    <property type="evidence" value="ECO:0007669"/>
    <property type="project" value="InterPro"/>
</dbReference>
<dbReference type="GO" id="GO:0046512">
    <property type="term" value="P:sphingosine biosynthetic process"/>
    <property type="evidence" value="ECO:0007669"/>
    <property type="project" value="TreeGrafter"/>
</dbReference>
<organism evidence="10 11">
    <name type="scientific">Symbiodinium natans</name>
    <dbReference type="NCBI Taxonomy" id="878477"/>
    <lineage>
        <taxon>Eukaryota</taxon>
        <taxon>Sar</taxon>
        <taxon>Alveolata</taxon>
        <taxon>Dinophyceae</taxon>
        <taxon>Suessiales</taxon>
        <taxon>Symbiodiniaceae</taxon>
        <taxon>Symbiodinium</taxon>
    </lineage>
</organism>
<reference evidence="10" key="1">
    <citation type="submission" date="2021-02" db="EMBL/GenBank/DDBJ databases">
        <authorList>
            <person name="Dougan E. K."/>
            <person name="Rhodes N."/>
            <person name="Thang M."/>
            <person name="Chan C."/>
        </authorList>
    </citation>
    <scope>NUCLEOTIDE SEQUENCE</scope>
</reference>
<comment type="cofactor">
    <cofactor evidence="1">
        <name>pyridoxal 5'-phosphate</name>
        <dbReference type="ChEBI" id="CHEBI:597326"/>
    </cofactor>
</comment>
<keyword evidence="5" id="KW-0663">Pyridoxal phosphate</keyword>
<keyword evidence="8" id="KW-0472">Membrane</keyword>
<dbReference type="EMBL" id="CAJNDS010002424">
    <property type="protein sequence ID" value="CAE7468711.1"/>
    <property type="molecule type" value="Genomic_DNA"/>
</dbReference>
<evidence type="ECO:0000313" key="11">
    <source>
        <dbReference type="Proteomes" id="UP000604046"/>
    </source>
</evidence>
<proteinExistence type="inferred from homology"/>
<dbReference type="GO" id="GO:0046513">
    <property type="term" value="P:ceramide biosynthetic process"/>
    <property type="evidence" value="ECO:0007669"/>
    <property type="project" value="TreeGrafter"/>
</dbReference>
<dbReference type="Proteomes" id="UP000604046">
    <property type="component" value="Unassembled WGS sequence"/>
</dbReference>
<evidence type="ECO:0000256" key="4">
    <source>
        <dbReference type="ARBA" id="ARBA00022679"/>
    </source>
</evidence>
<dbReference type="InterPro" id="IPR015422">
    <property type="entry name" value="PyrdxlP-dep_Trfase_small"/>
</dbReference>
<dbReference type="Pfam" id="PF00155">
    <property type="entry name" value="Aminotran_1_2"/>
    <property type="match status" value="2"/>
</dbReference>
<dbReference type="InterPro" id="IPR004839">
    <property type="entry name" value="Aminotransferase_I/II_large"/>
</dbReference>
<feature type="domain" description="Aminotransferase class I/classII large" evidence="9">
    <location>
        <begin position="651"/>
        <end position="1015"/>
    </location>
</feature>
<evidence type="ECO:0000256" key="3">
    <source>
        <dbReference type="ARBA" id="ARBA00013220"/>
    </source>
</evidence>
<evidence type="ECO:0000256" key="5">
    <source>
        <dbReference type="ARBA" id="ARBA00022898"/>
    </source>
</evidence>
<evidence type="ECO:0000313" key="10">
    <source>
        <dbReference type="EMBL" id="CAE7468711.1"/>
    </source>
</evidence>
<dbReference type="InterPro" id="IPR015424">
    <property type="entry name" value="PyrdxlP-dep_Trfase"/>
</dbReference>
<dbReference type="CDD" id="cd06454">
    <property type="entry name" value="KBL_like"/>
    <property type="match status" value="1"/>
</dbReference>
<feature type="domain" description="Aminotransferase class I/classII large" evidence="9">
    <location>
        <begin position="1114"/>
        <end position="1473"/>
    </location>
</feature>
<sequence>MPMKTPRRTRRRNARQRGGCCGSYWAARGQGQNPEQADSKTNVGSAPLEVAPRLSSLVDFSVGAVQEHAEVNEDKQKEMEAVLESLRHVKHLDAAMQAYNRCSSQITASASAGMVQRLRISTCLAMRAPGAALSQSELLLGLLRGESDELLRGEILKLLRRVLRLQGPEQVKKAFDAGWDCVREEGADLDRGEQSPRETSICAAWLCADALHARRKRLELAPTSPPVPELRLPCASEQQLPGVDQNAWMQVVARLCSETDEEPPVKRRRLEEDMEGPALPEQTEFRRLFVAGAARRWCLAVTSLVLEACVALADSGNMDSLEQPGLALRKQALAVVQFSGAVLGSLGTSAVWFSSRGLRVVVLLSGGVAAHVWQVQISQLHCEVHIERRFVGCLAGLFLACCATIAAVGFLLALVEESPKAGAGYSNAPTSHLMECADSTDLLFSDLFSDGTGLGPLEPLWRLFTVEGASWTLLTGWDPRDHASSLGFSGMLDAVASLLATALTLFNHAMGALLRLLCPSRRKAGKGKDGKDGEKASTAHEKIQMTFLQEAHAYFGYVRLFCLGLIREYIVRACAFFLKDEICVRYMQREKWSVGWTDFYLQHMYKLYVDCFARPIASAPDAAVDVVIRERAGGDLFGPLNDLKLTSTTRKCVNLSSYNYLGFGGVDEFCTPVARKAVRELGWSTSGTRTEGGTKDIHRELEDEVAAYLQKEDALVLGMGFATNSTILPALFEANASGSGILVLSDELNHRSIVEGVRLSGATVRAFAHNEMKALEVELQKAVEKGQPGSGKPWRKVFVVVEGIYSMEGDFCRLREIVTLKNRYGAYLYLDEAHSIGAVGASGRGVTELLGVPTSEVDIMMGTFTKSFGSAGGYVASSKEVIAALRRGAPGSVFAGGMAPPCAAQALQALRVISGKEGGDTGARKLAAIRENANFFREELGRCGFKVLGDVDSPIVPVMLHHPWKMGAFSRRCLDRGIAVVVVGNPAVPILYERVRFCISAAHTIPQLAEAITQITAVGRELGVLFELATSKQELEARTAKDQQYAAWLRTAPLTRRVEATPASSWQPEALSPAAPAEGTLLASLQEACAQPEKAVPTGQEFRLMDPLGYAAKPLEAAFQATEATMDTYGFGACGPRGFYGGALPHLELESVLARHLGCESAIVYSAGVTTVSSVIPALVQTGDRVIVDSEVHLGFRAGLRLCKADVTWVPHNDLFAIERALAQKSTRSLEKGKDSKESRRTFIMVEAMNQRTGQLAPLEELVQLKERHGALLILDETLSFGCLGENGRGLTELRSVPPSKVDAILGSLEHAAAGVGGFCAGRRGLVDHQRLAGAGYCFSASCPPSACSAAMATVADLASAEGRGRRERVKAAAAKLHLSLATLAQEDSRVELLSSPESFVQQLRWKDSDEEQQLMRLSRALAQDGLRVQVCSPSLCGSEGAFDARLKAPGVARPSLRFCCSAEHSEEDISRLGDVLRKALSLLKILGSDRQRAKEALETLLAQEQLLDVGSSVGDLEARLRLSALQAAEEADGIMAELAALSPRAQPPWRALLAGEVSALFQRTPELEFSLRRDLLPLSLVGMSSCIAGPLDAKGASNVLRFARNGFAMPFPLREDFLDVEEGESTPLPMVQWDDWQKLRRGPCLDLEGFWERDNDLICLRHGAVHWLAVGGQPREVRRQSNGRYAIGLSDGTSSLAWLEEGCLRWDDGDVWHRPAESALEAVTRRLEPWRMCALLRSLADARDFSASILGNRCKDLCRQPLSETGQLAEGYARLLELVPVDIVLRDRFQRAVVELPKLIEQRRRKYTPELIRQNFHVVYVGHSCLHLRSTVLPDGEHAVMEFLQRCTPVDLFRQPLCNDIAPLHPEDLAEDLFTMQPDRLAKLLPLAHFDAVVVRNCPAMLTTLALQNFASMLRDGGFLIAFPAHLLEHAEVPQSLSLCHVEPACEALLGCARGGEGFSRKVVGCFGAFAGSLGDLRASEARLPAGGLQAQASEIRCDAQAVLKRCIYQLAVGSLVRVKRPDARKKHSCALAASHGLQDDCSYLLIHGSLRPATGVA</sequence>
<feature type="region of interest" description="Disordered" evidence="7">
    <location>
        <begin position="23"/>
        <end position="42"/>
    </location>
</feature>
<comment type="similarity">
    <text evidence="2">Belongs to the class-II pyridoxal-phosphate-dependent aminotransferase family.</text>
</comment>
<dbReference type="InterPro" id="IPR050087">
    <property type="entry name" value="AON_synthase_class-II"/>
</dbReference>
<dbReference type="PANTHER" id="PTHR13693">
    <property type="entry name" value="CLASS II AMINOTRANSFERASE/8-AMINO-7-OXONONANOATE SYNTHASE"/>
    <property type="match status" value="1"/>
</dbReference>
<name>A0A812S5R1_9DINO</name>
<dbReference type="InterPro" id="IPR015421">
    <property type="entry name" value="PyrdxlP-dep_Trfase_major"/>
</dbReference>
<comment type="catalytic activity">
    <reaction evidence="6">
        <text>L-serine + hexadecanoyl-CoA + H(+) = 3-oxosphinganine + CO2 + CoA</text>
        <dbReference type="Rhea" id="RHEA:14761"/>
        <dbReference type="ChEBI" id="CHEBI:15378"/>
        <dbReference type="ChEBI" id="CHEBI:16526"/>
        <dbReference type="ChEBI" id="CHEBI:33384"/>
        <dbReference type="ChEBI" id="CHEBI:57287"/>
        <dbReference type="ChEBI" id="CHEBI:57379"/>
        <dbReference type="ChEBI" id="CHEBI:58299"/>
        <dbReference type="EC" id="2.3.1.50"/>
    </reaction>
</comment>
<dbReference type="OrthoDB" id="65434at2759"/>
<keyword evidence="8" id="KW-0812">Transmembrane</keyword>
<protein>
    <recommendedName>
        <fullName evidence="3">serine C-palmitoyltransferase</fullName>
        <ecNumber evidence="3">2.3.1.50</ecNumber>
    </recommendedName>
</protein>
<evidence type="ECO:0000256" key="6">
    <source>
        <dbReference type="ARBA" id="ARBA00048528"/>
    </source>
</evidence>
<feature type="compositionally biased region" description="Polar residues" evidence="7">
    <location>
        <begin position="30"/>
        <end position="42"/>
    </location>
</feature>
<dbReference type="PANTHER" id="PTHR13693:SF3">
    <property type="entry name" value="LD36009P"/>
    <property type="match status" value="1"/>
</dbReference>
<dbReference type="PROSITE" id="PS00599">
    <property type="entry name" value="AA_TRANSFER_CLASS_2"/>
    <property type="match status" value="1"/>
</dbReference>
<evidence type="ECO:0000256" key="8">
    <source>
        <dbReference type="SAM" id="Phobius"/>
    </source>
</evidence>
<accession>A0A812S5R1</accession>
<dbReference type="Gene3D" id="3.40.640.10">
    <property type="entry name" value="Type I PLP-dependent aspartate aminotransferase-like (Major domain)"/>
    <property type="match status" value="2"/>
</dbReference>
<dbReference type="GO" id="GO:0017059">
    <property type="term" value="C:serine palmitoyltransferase complex"/>
    <property type="evidence" value="ECO:0007669"/>
    <property type="project" value="TreeGrafter"/>
</dbReference>
<keyword evidence="4" id="KW-0808">Transferase</keyword>
<evidence type="ECO:0000256" key="1">
    <source>
        <dbReference type="ARBA" id="ARBA00001933"/>
    </source>
</evidence>
<feature type="transmembrane region" description="Helical" evidence="8">
    <location>
        <begin position="332"/>
        <end position="354"/>
    </location>
</feature>
<dbReference type="EC" id="2.3.1.50" evidence="3"/>
<dbReference type="SUPFAM" id="SSF53383">
    <property type="entry name" value="PLP-dependent transferases"/>
    <property type="match status" value="2"/>
</dbReference>
<dbReference type="InterPro" id="IPR001917">
    <property type="entry name" value="Aminotrans_II_pyridoxalP_BS"/>
</dbReference>
<dbReference type="GO" id="GO:0004758">
    <property type="term" value="F:serine C-palmitoyltransferase activity"/>
    <property type="evidence" value="ECO:0007669"/>
    <property type="project" value="UniProtKB-EC"/>
</dbReference>
<dbReference type="Gene3D" id="3.90.1150.10">
    <property type="entry name" value="Aspartate Aminotransferase, domain 1"/>
    <property type="match status" value="2"/>
</dbReference>
<keyword evidence="11" id="KW-1185">Reference proteome</keyword>
<evidence type="ECO:0000256" key="7">
    <source>
        <dbReference type="SAM" id="MobiDB-lite"/>
    </source>
</evidence>
<dbReference type="GO" id="GO:0016020">
    <property type="term" value="C:membrane"/>
    <property type="evidence" value="ECO:0007669"/>
    <property type="project" value="GOC"/>
</dbReference>
<feature type="transmembrane region" description="Helical" evidence="8">
    <location>
        <begin position="390"/>
        <end position="415"/>
    </location>
</feature>
<evidence type="ECO:0000259" key="9">
    <source>
        <dbReference type="Pfam" id="PF00155"/>
    </source>
</evidence>
<evidence type="ECO:0000256" key="2">
    <source>
        <dbReference type="ARBA" id="ARBA00008392"/>
    </source>
</evidence>
<keyword evidence="8" id="KW-1133">Transmembrane helix</keyword>